<protein>
    <recommendedName>
        <fullName evidence="5">Secreted protein</fullName>
    </recommendedName>
</protein>
<evidence type="ECO:0000256" key="1">
    <source>
        <dbReference type="SAM" id="MobiDB-lite"/>
    </source>
</evidence>
<evidence type="ECO:0000256" key="2">
    <source>
        <dbReference type="SAM" id="SignalP"/>
    </source>
</evidence>
<evidence type="ECO:0000313" key="3">
    <source>
        <dbReference type="EMBL" id="URE06776.1"/>
    </source>
</evidence>
<reference evidence="3" key="1">
    <citation type="submission" date="2022-05" db="EMBL/GenBank/DDBJ databases">
        <title>The Musa troglodytarum L. genome provides insights into the mechanism of non-climacteric behaviour and enrichment of carotenoids.</title>
        <authorList>
            <person name="Wang J."/>
        </authorList>
    </citation>
    <scope>NUCLEOTIDE SEQUENCE</scope>
    <source>
        <tissue evidence="3">Leaf</tissue>
    </source>
</reference>
<keyword evidence="4" id="KW-1185">Reference proteome</keyword>
<sequence length="71" mass="7454">MSMVIPRLPFLCLLVISFVGGRDICPSRVGAAAAMAQGSLRATAGNESSSTMAQGSVSDHQVSFQIDAKRR</sequence>
<feature type="signal peptide" evidence="2">
    <location>
        <begin position="1"/>
        <end position="21"/>
    </location>
</feature>
<accession>A0A9E7G265</accession>
<evidence type="ECO:0008006" key="5">
    <source>
        <dbReference type="Google" id="ProtNLM"/>
    </source>
</evidence>
<feature type="region of interest" description="Disordered" evidence="1">
    <location>
        <begin position="45"/>
        <end position="71"/>
    </location>
</feature>
<feature type="chain" id="PRO_5038738475" description="Secreted protein" evidence="2">
    <location>
        <begin position="22"/>
        <end position="71"/>
    </location>
</feature>
<proteinExistence type="predicted"/>
<dbReference type="EMBL" id="CP097507">
    <property type="protein sequence ID" value="URE06776.1"/>
    <property type="molecule type" value="Genomic_DNA"/>
</dbReference>
<keyword evidence="2" id="KW-0732">Signal</keyword>
<name>A0A9E7G265_9LILI</name>
<organism evidence="3 4">
    <name type="scientific">Musa troglodytarum</name>
    <name type="common">fe'i banana</name>
    <dbReference type="NCBI Taxonomy" id="320322"/>
    <lineage>
        <taxon>Eukaryota</taxon>
        <taxon>Viridiplantae</taxon>
        <taxon>Streptophyta</taxon>
        <taxon>Embryophyta</taxon>
        <taxon>Tracheophyta</taxon>
        <taxon>Spermatophyta</taxon>
        <taxon>Magnoliopsida</taxon>
        <taxon>Liliopsida</taxon>
        <taxon>Zingiberales</taxon>
        <taxon>Musaceae</taxon>
        <taxon>Musa</taxon>
    </lineage>
</organism>
<dbReference type="Proteomes" id="UP001055439">
    <property type="component" value="Chromosome 5"/>
</dbReference>
<dbReference type="AlphaFoldDB" id="A0A9E7G265"/>
<evidence type="ECO:0000313" key="4">
    <source>
        <dbReference type="Proteomes" id="UP001055439"/>
    </source>
</evidence>
<gene>
    <name evidence="3" type="ORF">MUK42_20221</name>
</gene>
<feature type="compositionally biased region" description="Polar residues" evidence="1">
    <location>
        <begin position="45"/>
        <end position="64"/>
    </location>
</feature>